<dbReference type="GO" id="GO:0044205">
    <property type="term" value="P:'de novo' UMP biosynthetic process"/>
    <property type="evidence" value="ECO:0007669"/>
    <property type="project" value="UniProtKB-UniPathway"/>
</dbReference>
<evidence type="ECO:0000256" key="6">
    <source>
        <dbReference type="ARBA" id="ARBA00022975"/>
    </source>
</evidence>
<evidence type="ECO:0000313" key="12">
    <source>
        <dbReference type="Proteomes" id="UP000294299"/>
    </source>
</evidence>
<dbReference type="InterPro" id="IPR011995">
    <property type="entry name" value="OMPdecase_type-2"/>
</dbReference>
<evidence type="ECO:0000256" key="1">
    <source>
        <dbReference type="ARBA" id="ARBA00004861"/>
    </source>
</evidence>
<keyword evidence="12" id="KW-1185">Reference proteome</keyword>
<dbReference type="GO" id="GO:0004590">
    <property type="term" value="F:orotidine-5'-phosphate decarboxylase activity"/>
    <property type="evidence" value="ECO:0007669"/>
    <property type="project" value="UniProtKB-EC"/>
</dbReference>
<dbReference type="AlphaFoldDB" id="A0A484IA23"/>
<dbReference type="EMBL" id="LR216287">
    <property type="protein sequence ID" value="VFJ13067.1"/>
    <property type="molecule type" value="Genomic_DNA"/>
</dbReference>
<comment type="catalytic activity">
    <reaction evidence="9">
        <text>orotidine 5'-phosphate + H(+) = UMP + CO2</text>
        <dbReference type="Rhea" id="RHEA:11596"/>
        <dbReference type="ChEBI" id="CHEBI:15378"/>
        <dbReference type="ChEBI" id="CHEBI:16526"/>
        <dbReference type="ChEBI" id="CHEBI:57538"/>
        <dbReference type="ChEBI" id="CHEBI:57865"/>
        <dbReference type="EC" id="4.1.1.23"/>
    </reaction>
</comment>
<organism evidence="11 12">
    <name type="scientific">Candidatus Nitrosocosmicus franklandianus</name>
    <dbReference type="NCBI Taxonomy" id="1798806"/>
    <lineage>
        <taxon>Archaea</taxon>
        <taxon>Nitrososphaerota</taxon>
        <taxon>Nitrososphaeria</taxon>
        <taxon>Nitrososphaerales</taxon>
        <taxon>Nitrososphaeraceae</taxon>
        <taxon>Candidatus Nitrosocosmicus</taxon>
    </lineage>
</organism>
<comment type="pathway">
    <text evidence="1">Pyrimidine metabolism; UMP biosynthesis via de novo pathway; UMP from orotate: step 2/2.</text>
</comment>
<reference evidence="11 12" key="1">
    <citation type="submission" date="2019-02" db="EMBL/GenBank/DDBJ databases">
        <authorList>
            <person name="Lehtovirta-Morley E L."/>
        </authorList>
    </citation>
    <scope>NUCLEOTIDE SEQUENCE [LARGE SCALE GENOMIC DNA]</scope>
    <source>
        <strain evidence="11">NFRAN1</strain>
    </source>
</reference>
<accession>A0A484IA23</accession>
<gene>
    <name evidence="11" type="primary">pyrF</name>
    <name evidence="11" type="ORF">NFRAN_0745</name>
</gene>
<sequence length="273" mass="29848">MVHIRWSKSNMISSLSFKERICAISKDKKSSIILALDPPYGTKNIFDYVIEKIESLSSYSCAIKLNFHVILPLSGNELKKMTKCAHDNDLQVIADLKLNDIFDTNKVVIQHLASMGFDSTILNPFIGKNSLVSITRYAHSLGFGIISLVYMSHPEAVEGYGALIQSQSDHAVETKFLPLYRSFYGNSIIAGVDGVVIGGNRLDIIKECSSKGTPTTNIPIYSPGLITQGGNVKDALASGSNYLIIGRAIIGSNSPVTTIRSIRDSISDRNLYL</sequence>
<keyword evidence="5" id="KW-0210">Decarboxylase</keyword>
<dbReference type="InterPro" id="IPR011060">
    <property type="entry name" value="RibuloseP-bd_barrel"/>
</dbReference>
<evidence type="ECO:0000259" key="10">
    <source>
        <dbReference type="SMART" id="SM00934"/>
    </source>
</evidence>
<dbReference type="InterPro" id="IPR001754">
    <property type="entry name" value="OMPdeCOase_dom"/>
</dbReference>
<evidence type="ECO:0000256" key="7">
    <source>
        <dbReference type="ARBA" id="ARBA00023239"/>
    </source>
</evidence>
<dbReference type="InterPro" id="IPR013785">
    <property type="entry name" value="Aldolase_TIM"/>
</dbReference>
<dbReference type="SUPFAM" id="SSF51366">
    <property type="entry name" value="Ribulose-phoshate binding barrel"/>
    <property type="match status" value="1"/>
</dbReference>
<name>A0A484IA23_9ARCH</name>
<dbReference type="UniPathway" id="UPA00070">
    <property type="reaction ID" value="UER00120"/>
</dbReference>
<dbReference type="PANTHER" id="PTHR43375:SF1">
    <property type="entry name" value="OROTIDINE 5'-PHOSPHATE DECARBOXYLASE"/>
    <property type="match status" value="1"/>
</dbReference>
<proteinExistence type="inferred from homology"/>
<dbReference type="SMART" id="SM00934">
    <property type="entry name" value="OMPdecase"/>
    <property type="match status" value="1"/>
</dbReference>
<dbReference type="GO" id="GO:0006207">
    <property type="term" value="P:'de novo' pyrimidine nucleobase biosynthetic process"/>
    <property type="evidence" value="ECO:0007669"/>
    <property type="project" value="InterPro"/>
</dbReference>
<evidence type="ECO:0000256" key="2">
    <source>
        <dbReference type="ARBA" id="ARBA00008847"/>
    </source>
</evidence>
<dbReference type="Gene3D" id="3.20.20.70">
    <property type="entry name" value="Aldolase class I"/>
    <property type="match status" value="1"/>
</dbReference>
<comment type="similarity">
    <text evidence="2">Belongs to the OMP decarboxylase family. Type 2 subfamily.</text>
</comment>
<evidence type="ECO:0000256" key="8">
    <source>
        <dbReference type="ARBA" id="ARBA00033428"/>
    </source>
</evidence>
<dbReference type="PANTHER" id="PTHR43375">
    <property type="entry name" value="OROTIDINE 5'-PHOSPHATE DECARBOXYLASE"/>
    <property type="match status" value="1"/>
</dbReference>
<evidence type="ECO:0000256" key="9">
    <source>
        <dbReference type="ARBA" id="ARBA00049157"/>
    </source>
</evidence>
<evidence type="ECO:0000256" key="5">
    <source>
        <dbReference type="ARBA" id="ARBA00022793"/>
    </source>
</evidence>
<dbReference type="Pfam" id="PF00215">
    <property type="entry name" value="OMPdecase"/>
    <property type="match status" value="1"/>
</dbReference>
<feature type="domain" description="Orotidine 5'-phosphate decarboxylase" evidence="10">
    <location>
        <begin position="31"/>
        <end position="262"/>
    </location>
</feature>
<dbReference type="KEGG" id="nfn:NFRAN_0745"/>
<evidence type="ECO:0000256" key="4">
    <source>
        <dbReference type="ARBA" id="ARBA00021923"/>
    </source>
</evidence>
<keyword evidence="6" id="KW-0665">Pyrimidine biosynthesis</keyword>
<dbReference type="EC" id="4.1.1.23" evidence="3"/>
<evidence type="ECO:0000256" key="3">
    <source>
        <dbReference type="ARBA" id="ARBA00012321"/>
    </source>
</evidence>
<protein>
    <recommendedName>
        <fullName evidence="4">Orotidine 5'-phosphate decarboxylase</fullName>
        <ecNumber evidence="3">4.1.1.23</ecNumber>
    </recommendedName>
    <alternativeName>
        <fullName evidence="8">OMP decarboxylase</fullName>
    </alternativeName>
</protein>
<evidence type="ECO:0000313" key="11">
    <source>
        <dbReference type="EMBL" id="VFJ13067.1"/>
    </source>
</evidence>
<dbReference type="Proteomes" id="UP000294299">
    <property type="component" value="Chromosome NFRAN"/>
</dbReference>
<keyword evidence="7 11" id="KW-0456">Lyase</keyword>